<accession>A0A1S2P8H4</accession>
<keyword evidence="3" id="KW-1185">Reference proteome</keyword>
<dbReference type="EMBL" id="MLYP01000048">
    <property type="protein sequence ID" value="OIJ89991.1"/>
    <property type="molecule type" value="Genomic_DNA"/>
</dbReference>
<dbReference type="AlphaFoldDB" id="A0A1S2P8H4"/>
<name>A0A1S2P8H4_9ACTN</name>
<evidence type="ECO:0008006" key="4">
    <source>
        <dbReference type="Google" id="ProtNLM"/>
    </source>
</evidence>
<organism evidence="2 3">
    <name type="scientific">Streptomyces colonosanans</name>
    <dbReference type="NCBI Taxonomy" id="1428652"/>
    <lineage>
        <taxon>Bacteria</taxon>
        <taxon>Bacillati</taxon>
        <taxon>Actinomycetota</taxon>
        <taxon>Actinomycetes</taxon>
        <taxon>Kitasatosporales</taxon>
        <taxon>Streptomycetaceae</taxon>
        <taxon>Streptomyces</taxon>
    </lineage>
</organism>
<dbReference type="Proteomes" id="UP000179935">
    <property type="component" value="Unassembled WGS sequence"/>
</dbReference>
<feature type="transmembrane region" description="Helical" evidence="1">
    <location>
        <begin position="38"/>
        <end position="58"/>
    </location>
</feature>
<dbReference type="STRING" id="1428652.BIV24_18670"/>
<evidence type="ECO:0000256" key="1">
    <source>
        <dbReference type="SAM" id="Phobius"/>
    </source>
</evidence>
<evidence type="ECO:0000313" key="3">
    <source>
        <dbReference type="Proteomes" id="UP000179935"/>
    </source>
</evidence>
<reference evidence="2 3" key="1">
    <citation type="submission" date="2016-10" db="EMBL/GenBank/DDBJ databases">
        <title>Genome sequence of Streptomyces sp. MUSC 93.</title>
        <authorList>
            <person name="Lee L.-H."/>
            <person name="Ser H.-L."/>
            <person name="Law J.W.-F."/>
        </authorList>
    </citation>
    <scope>NUCLEOTIDE SEQUENCE [LARGE SCALE GENOMIC DNA]</scope>
    <source>
        <strain evidence="2 3">MUSC 93</strain>
    </source>
</reference>
<protein>
    <recommendedName>
        <fullName evidence="4">Integral membrane protein</fullName>
    </recommendedName>
</protein>
<keyword evidence="1" id="KW-1133">Transmembrane helix</keyword>
<feature type="transmembrane region" description="Helical" evidence="1">
    <location>
        <begin position="90"/>
        <end position="112"/>
    </location>
</feature>
<proteinExistence type="predicted"/>
<sequence length="132" mass="13675">MVLFRIAVTCEAALALGQAVLAGSFLSGHYEALKMHELNAAITVVVALALIVAAVLLWRPGRGPGWPALASAALLVSEGLQVGMGYNRTLAVHIPLGVGIVAATLLMLVWAWRPAPGADHASRTEDAAEESA</sequence>
<keyword evidence="1" id="KW-0472">Membrane</keyword>
<comment type="caution">
    <text evidence="2">The sequence shown here is derived from an EMBL/GenBank/DDBJ whole genome shotgun (WGS) entry which is preliminary data.</text>
</comment>
<keyword evidence="1" id="KW-0812">Transmembrane</keyword>
<evidence type="ECO:0000313" key="2">
    <source>
        <dbReference type="EMBL" id="OIJ89991.1"/>
    </source>
</evidence>
<gene>
    <name evidence="2" type="ORF">BIV24_18670</name>
</gene>